<dbReference type="InterPro" id="IPR036872">
    <property type="entry name" value="CH_dom_sf"/>
</dbReference>
<protein>
    <submittedName>
        <fullName evidence="2">Spermatogenesis-associated protein 4</fullName>
    </submittedName>
</protein>
<gene>
    <name evidence="2" type="ORF">SPHA_9910</name>
</gene>
<dbReference type="InterPro" id="IPR010441">
    <property type="entry name" value="CH_2"/>
</dbReference>
<keyword evidence="3" id="KW-1185">Reference proteome</keyword>
<organism evidence="2 3">
    <name type="scientific">Acanthosepion pharaonis</name>
    <name type="common">Pharaoh cuttlefish</name>
    <name type="synonym">Sepia pharaonis</name>
    <dbReference type="NCBI Taxonomy" id="158019"/>
    <lineage>
        <taxon>Eukaryota</taxon>
        <taxon>Metazoa</taxon>
        <taxon>Spiralia</taxon>
        <taxon>Lophotrochozoa</taxon>
        <taxon>Mollusca</taxon>
        <taxon>Cephalopoda</taxon>
        <taxon>Coleoidea</taxon>
        <taxon>Decapodiformes</taxon>
        <taxon>Sepiida</taxon>
        <taxon>Sepiina</taxon>
        <taxon>Sepiidae</taxon>
        <taxon>Acanthosepion</taxon>
    </lineage>
</organism>
<dbReference type="GO" id="GO:0051493">
    <property type="term" value="P:regulation of cytoskeleton organization"/>
    <property type="evidence" value="ECO:0007669"/>
    <property type="project" value="TreeGrafter"/>
</dbReference>
<dbReference type="InterPro" id="IPR052111">
    <property type="entry name" value="Spermatogenesis_Ciliary_MAP"/>
</dbReference>
<dbReference type="PANTHER" id="PTHR12509">
    <property type="entry name" value="SPERMATOGENESIS-ASSOCIATED 4-RELATED"/>
    <property type="match status" value="1"/>
</dbReference>
<accession>A0A812B4V9</accession>
<comment type="caution">
    <text evidence="2">The sequence shown here is derived from an EMBL/GenBank/DDBJ whole genome shotgun (WGS) entry which is preliminary data.</text>
</comment>
<name>A0A812B4V9_ACAPH</name>
<dbReference type="EMBL" id="CAHIKZ030000316">
    <property type="protein sequence ID" value="CAE1168196.1"/>
    <property type="molecule type" value="Genomic_DNA"/>
</dbReference>
<evidence type="ECO:0000313" key="3">
    <source>
        <dbReference type="Proteomes" id="UP000597762"/>
    </source>
</evidence>
<dbReference type="OrthoDB" id="62528at2759"/>
<dbReference type="GO" id="GO:0008017">
    <property type="term" value="F:microtubule binding"/>
    <property type="evidence" value="ECO:0007669"/>
    <property type="project" value="TreeGrafter"/>
</dbReference>
<feature type="domain" description="CH-like" evidence="1">
    <location>
        <begin position="2"/>
        <end position="94"/>
    </location>
</feature>
<sequence length="233" mass="27638">MWIQSLDLSFKIVYPKWDLANGYLIGEIFNRYYPAEIKMSSFSNGMSLQSRQHNWHCLSKFFKKQRFNIPQEYIDGTIHCKERYTVLLMQTIYTHLTDRKWRSVVVHKYHHDLNDFAYQLKLPLHARSTASKAVKNNLAHTEVLANKNLLTNAQKAQGIIDSHMEMRFQKRIENPLRFHIQPTLGQLSVRMYNNPLKADRKVSVFKKSVDKQKDSKVRFREIKVLQPNLEDEN</sequence>
<dbReference type="AlphaFoldDB" id="A0A812B4V9"/>
<dbReference type="Proteomes" id="UP000597762">
    <property type="component" value="Unassembled WGS sequence"/>
</dbReference>
<dbReference type="GO" id="GO:0005930">
    <property type="term" value="C:axoneme"/>
    <property type="evidence" value="ECO:0007669"/>
    <property type="project" value="TreeGrafter"/>
</dbReference>
<proteinExistence type="predicted"/>
<dbReference type="Gene3D" id="1.10.418.10">
    <property type="entry name" value="Calponin-like domain"/>
    <property type="match status" value="1"/>
</dbReference>
<dbReference type="PANTHER" id="PTHR12509:SF8">
    <property type="entry name" value="SPERMATOGENESIS-ASSOCIATED PROTEIN 4"/>
    <property type="match status" value="1"/>
</dbReference>
<evidence type="ECO:0000313" key="2">
    <source>
        <dbReference type="EMBL" id="CAE1168196.1"/>
    </source>
</evidence>
<evidence type="ECO:0000259" key="1">
    <source>
        <dbReference type="Pfam" id="PF06294"/>
    </source>
</evidence>
<dbReference type="Pfam" id="PF06294">
    <property type="entry name" value="CH_2"/>
    <property type="match status" value="1"/>
</dbReference>
<reference evidence="2" key="1">
    <citation type="submission" date="2021-01" db="EMBL/GenBank/DDBJ databases">
        <authorList>
            <person name="Li R."/>
            <person name="Bekaert M."/>
        </authorList>
    </citation>
    <scope>NUCLEOTIDE SEQUENCE</scope>
    <source>
        <strain evidence="2">Farmed</strain>
    </source>
</reference>